<dbReference type="PANTHER" id="PTHR12899:SF3">
    <property type="entry name" value="LARGE RIBOSOMAL SUBUNIT PROTEIN UL18M"/>
    <property type="match status" value="1"/>
</dbReference>
<feature type="transmembrane region" description="Helical" evidence="4">
    <location>
        <begin position="132"/>
        <end position="154"/>
    </location>
</feature>
<dbReference type="EMBL" id="HG723352">
    <property type="protein sequence ID" value="CDJ65953.1"/>
    <property type="molecule type" value="Genomic_DNA"/>
</dbReference>
<dbReference type="VEuPathDB" id="ToxoDB:ENH_00012360"/>
<evidence type="ECO:0008006" key="7">
    <source>
        <dbReference type="Google" id="ProtNLM"/>
    </source>
</evidence>
<dbReference type="Gene3D" id="3.30.420.100">
    <property type="match status" value="1"/>
</dbReference>
<keyword evidence="4" id="KW-0812">Transmembrane</keyword>
<feature type="transmembrane region" description="Helical" evidence="4">
    <location>
        <begin position="95"/>
        <end position="120"/>
    </location>
</feature>
<evidence type="ECO:0000313" key="5">
    <source>
        <dbReference type="EMBL" id="CDJ65953.1"/>
    </source>
</evidence>
<dbReference type="PANTHER" id="PTHR12899">
    <property type="entry name" value="39S RIBOSOMAL PROTEIN L18, MITOCHONDRIAL"/>
    <property type="match status" value="1"/>
</dbReference>
<evidence type="ECO:0000256" key="2">
    <source>
        <dbReference type="ARBA" id="ARBA00022980"/>
    </source>
</evidence>
<keyword evidence="2" id="KW-0689">Ribosomal protein</keyword>
<comment type="similarity">
    <text evidence="1">Belongs to the universal ribosomal protein uL18 family.</text>
</comment>
<dbReference type="GO" id="GO:0008097">
    <property type="term" value="F:5S rRNA binding"/>
    <property type="evidence" value="ECO:0007669"/>
    <property type="project" value="TreeGrafter"/>
</dbReference>
<keyword evidence="4" id="KW-0472">Membrane</keyword>
<dbReference type="GeneID" id="25471421"/>
<dbReference type="AlphaFoldDB" id="U6MS77"/>
<keyword evidence="6" id="KW-1185">Reference proteome</keyword>
<dbReference type="RefSeq" id="XP_013434420.1">
    <property type="nucleotide sequence ID" value="XM_013578966.1"/>
</dbReference>
<evidence type="ECO:0000256" key="3">
    <source>
        <dbReference type="ARBA" id="ARBA00023274"/>
    </source>
</evidence>
<proteinExistence type="inferred from homology"/>
<gene>
    <name evidence="5" type="ORF">ENH_00012360</name>
</gene>
<dbReference type="Proteomes" id="UP000030754">
    <property type="component" value="Unassembled WGS sequence"/>
</dbReference>
<dbReference type="OrthoDB" id="330259at2759"/>
<dbReference type="SUPFAM" id="SSF53137">
    <property type="entry name" value="Translational machinery components"/>
    <property type="match status" value="1"/>
</dbReference>
<dbReference type="InterPro" id="IPR005484">
    <property type="entry name" value="Ribosomal_uL18_bac/plant/anim"/>
</dbReference>
<accession>U6MS77</accession>
<reference evidence="5" key="1">
    <citation type="submission" date="2013-10" db="EMBL/GenBank/DDBJ databases">
        <title>Genomic analysis of the causative agents of coccidiosis in chickens.</title>
        <authorList>
            <person name="Reid A.J."/>
            <person name="Blake D."/>
            <person name="Billington K."/>
            <person name="Browne H."/>
            <person name="Dunn M."/>
            <person name="Hung S."/>
            <person name="Kawahara F."/>
            <person name="Miranda-Saavedra D."/>
            <person name="Mourier T."/>
            <person name="Nagra H."/>
            <person name="Otto T.D."/>
            <person name="Rawlings N."/>
            <person name="Sanchez A."/>
            <person name="Sanders M."/>
            <person name="Subramaniam C."/>
            <person name="Tay Y."/>
            <person name="Dear P."/>
            <person name="Doerig C."/>
            <person name="Gruber A."/>
            <person name="Parkinson J."/>
            <person name="Shirley M."/>
            <person name="Wan K.L."/>
            <person name="Berriman M."/>
            <person name="Tomley F."/>
            <person name="Pain A."/>
        </authorList>
    </citation>
    <scope>NUCLEOTIDE SEQUENCE [LARGE SCALE GENOMIC DNA]</scope>
    <source>
        <strain evidence="5">Houghton</strain>
    </source>
</reference>
<dbReference type="InterPro" id="IPR057268">
    <property type="entry name" value="Ribosomal_L18"/>
</dbReference>
<organism evidence="5 6">
    <name type="scientific">Eimeria necatrix</name>
    <dbReference type="NCBI Taxonomy" id="51315"/>
    <lineage>
        <taxon>Eukaryota</taxon>
        <taxon>Sar</taxon>
        <taxon>Alveolata</taxon>
        <taxon>Apicomplexa</taxon>
        <taxon>Conoidasida</taxon>
        <taxon>Coccidia</taxon>
        <taxon>Eucoccidiorida</taxon>
        <taxon>Eimeriorina</taxon>
        <taxon>Eimeriidae</taxon>
        <taxon>Eimeria</taxon>
    </lineage>
</organism>
<evidence type="ECO:0000256" key="4">
    <source>
        <dbReference type="SAM" id="Phobius"/>
    </source>
</evidence>
<keyword evidence="3" id="KW-0687">Ribonucleoprotein</keyword>
<dbReference type="Pfam" id="PF00861">
    <property type="entry name" value="Ribosomal_L18p"/>
    <property type="match status" value="2"/>
</dbReference>
<keyword evidence="4" id="KW-1133">Transmembrane helix</keyword>
<evidence type="ECO:0000256" key="1">
    <source>
        <dbReference type="ARBA" id="ARBA00007116"/>
    </source>
</evidence>
<evidence type="ECO:0000313" key="6">
    <source>
        <dbReference type="Proteomes" id="UP000030754"/>
    </source>
</evidence>
<dbReference type="GO" id="GO:0006412">
    <property type="term" value="P:translation"/>
    <property type="evidence" value="ECO:0007669"/>
    <property type="project" value="InterPro"/>
</dbReference>
<sequence length="179" mass="17500">MSETPAEQQPPAAEAAAAAATPAAAAGPAAAAAAAAAAASSSSSRRLRLTATLSNNHIYACITDPSGQQTFAFASSMDKELAGTLKQVKRKRGKFAAAAAAAAAAAVAAAAEGAACAVAGLVARQHGGTLEAAAAVGALVAARGLRAGVSKVYFDRKQYKYAGRIAALADGARKAGLDF</sequence>
<dbReference type="GO" id="GO:0022625">
    <property type="term" value="C:cytosolic large ribosomal subunit"/>
    <property type="evidence" value="ECO:0007669"/>
    <property type="project" value="TreeGrafter"/>
</dbReference>
<dbReference type="CDD" id="cd00432">
    <property type="entry name" value="Ribosomal_L18_L5e"/>
    <property type="match status" value="1"/>
</dbReference>
<reference evidence="5" key="2">
    <citation type="submission" date="2013-10" db="EMBL/GenBank/DDBJ databases">
        <authorList>
            <person name="Aslett M."/>
        </authorList>
    </citation>
    <scope>NUCLEOTIDE SEQUENCE [LARGE SCALE GENOMIC DNA]</scope>
    <source>
        <strain evidence="5">Houghton</strain>
    </source>
</reference>
<dbReference type="GO" id="GO:0003735">
    <property type="term" value="F:structural constituent of ribosome"/>
    <property type="evidence" value="ECO:0007669"/>
    <property type="project" value="InterPro"/>
</dbReference>
<name>U6MS77_9EIME</name>
<protein>
    <recommendedName>
        <fullName evidence="7">50S ribosomal protein L18</fullName>
    </recommendedName>
</protein>